<dbReference type="InterPro" id="IPR018253">
    <property type="entry name" value="DnaJ_domain_CS"/>
</dbReference>
<feature type="compositionally biased region" description="Gly residues" evidence="7">
    <location>
        <begin position="100"/>
        <end position="112"/>
    </location>
</feature>
<protein>
    <recommendedName>
        <fullName evidence="2">DnaJ homolog subfamily C member 10</fullName>
    </recommendedName>
    <alternativeName>
        <fullName evidence="3">DnaJ homolog subfamily C member 16</fullName>
    </alternativeName>
    <alternativeName>
        <fullName evidence="6">Endoplasmic reticulum DNA J domain-containing protein 8</fullName>
    </alternativeName>
</protein>
<evidence type="ECO:0000259" key="10">
    <source>
        <dbReference type="PROSITE" id="PS51352"/>
    </source>
</evidence>
<name>A0A3M7KUN9_AUXPR</name>
<feature type="non-terminal residue" evidence="11">
    <location>
        <position position="442"/>
    </location>
</feature>
<keyword evidence="4" id="KW-0072">Autophagy</keyword>
<dbReference type="GO" id="GO:0005789">
    <property type="term" value="C:endoplasmic reticulum membrane"/>
    <property type="evidence" value="ECO:0007669"/>
    <property type="project" value="UniProtKB-SubCell"/>
</dbReference>
<dbReference type="Proteomes" id="UP000279271">
    <property type="component" value="Unassembled WGS sequence"/>
</dbReference>
<proteinExistence type="predicted"/>
<feature type="compositionally biased region" description="Basic residues" evidence="7">
    <location>
        <begin position="49"/>
        <end position="58"/>
    </location>
</feature>
<dbReference type="Gene3D" id="3.40.30.10">
    <property type="entry name" value="Glutaredoxin"/>
    <property type="match status" value="2"/>
</dbReference>
<dbReference type="PROSITE" id="PS00636">
    <property type="entry name" value="DNAJ_1"/>
    <property type="match status" value="1"/>
</dbReference>
<evidence type="ECO:0000256" key="4">
    <source>
        <dbReference type="ARBA" id="ARBA00023006"/>
    </source>
</evidence>
<dbReference type="PRINTS" id="PR00421">
    <property type="entry name" value="THIOREDOXIN"/>
</dbReference>
<dbReference type="Pfam" id="PF00085">
    <property type="entry name" value="Thioredoxin"/>
    <property type="match status" value="1"/>
</dbReference>
<dbReference type="InterPro" id="IPR052842">
    <property type="entry name" value="ER_Co-chaperone"/>
</dbReference>
<evidence type="ECO:0000313" key="11">
    <source>
        <dbReference type="EMBL" id="RMZ52826.1"/>
    </source>
</evidence>
<dbReference type="Gene3D" id="1.10.287.110">
    <property type="entry name" value="DnaJ domain"/>
    <property type="match status" value="1"/>
</dbReference>
<dbReference type="InterPro" id="IPR019345">
    <property type="entry name" value="ARMET_C"/>
</dbReference>
<dbReference type="SMART" id="SM00271">
    <property type="entry name" value="DnaJ"/>
    <property type="match status" value="1"/>
</dbReference>
<dbReference type="PANTHER" id="PTHR45184">
    <property type="entry name" value="DNAJ PROTEIN ERDJ3A"/>
    <property type="match status" value="1"/>
</dbReference>
<feature type="domain" description="Thioredoxin" evidence="10">
    <location>
        <begin position="159"/>
        <end position="279"/>
    </location>
</feature>
<dbReference type="InterPro" id="IPR013766">
    <property type="entry name" value="Thioredoxin_domain"/>
</dbReference>
<dbReference type="InterPro" id="IPR036869">
    <property type="entry name" value="J_dom_sf"/>
</dbReference>
<evidence type="ECO:0000256" key="8">
    <source>
        <dbReference type="SAM" id="SignalP"/>
    </source>
</evidence>
<dbReference type="PRINTS" id="PR00625">
    <property type="entry name" value="JDOMAIN"/>
</dbReference>
<feature type="domain" description="J" evidence="9">
    <location>
        <begin position="29"/>
        <end position="95"/>
    </location>
</feature>
<dbReference type="Pfam" id="PF00226">
    <property type="entry name" value="DnaJ"/>
    <property type="match status" value="1"/>
</dbReference>
<dbReference type="PROSITE" id="PS50076">
    <property type="entry name" value="DNAJ_2"/>
    <property type="match status" value="1"/>
</dbReference>
<sequence>MQPDSHACLAGACLLLILAPSVLAVRDSKYYDLLGVATDADERTIQKAYRRQARKHHPDRNPDAKEGAEKKFREVAAAYEVLSDPEKRRMYDQLGEDGLRPGGQAGPGGGGAGFHFQGDPFATFRTVFGNGGGMGGQRIQFQFGGGGGGFPGGFGGHHQQQQQQRPGGGLYDGMPAVRKLGVDSFPSGTRDGWVWLVEFYAPWCGHCRQLAPKWGRLAEALAGVVRVGAVNCEEEAALCQEHGVQGYPTIKAFVEGRSVDYSGERSAAALKDFALGLLPSDVPSVSSPAQLEAFLKPSPAWGVSVLLFTTKQQPGALARSLSLRFKGKVAIAEVPSTAKGMVERFNISSFPAVVAVCGGDAGTTIRHTGDMKSEALAKFVLSFRDGSRCIEAIQLTPETDLNKFKVAQLKKLLASKGVTCPECLEKVDYLHRVQEVFGLASV</sequence>
<accession>A0A3M7KUN9</accession>
<dbReference type="InterPro" id="IPR036361">
    <property type="entry name" value="SAP_dom_sf"/>
</dbReference>
<reference evidence="12" key="1">
    <citation type="journal article" date="2018" name="Algal Res.">
        <title>Characterization of plant carbon substrate utilization by Auxenochlorella protothecoides.</title>
        <authorList>
            <person name="Vogler B.W."/>
            <person name="Starkenburg S.R."/>
            <person name="Sudasinghe N."/>
            <person name="Schambach J.Y."/>
            <person name="Rollin J.A."/>
            <person name="Pattathil S."/>
            <person name="Barry A.N."/>
        </authorList>
    </citation>
    <scope>NUCLEOTIDE SEQUENCE [LARGE SCALE GENOMIC DNA]</scope>
    <source>
        <strain evidence="12">UTEX 25</strain>
    </source>
</reference>
<dbReference type="InterPro" id="IPR017937">
    <property type="entry name" value="Thioredoxin_CS"/>
</dbReference>
<comment type="function">
    <text evidence="5">Plays an important role in regulating the size of autophagosomes during the formation process.</text>
</comment>
<evidence type="ECO:0000256" key="7">
    <source>
        <dbReference type="SAM" id="MobiDB-lite"/>
    </source>
</evidence>
<dbReference type="Pfam" id="PF10208">
    <property type="entry name" value="ARMET_C"/>
    <property type="match status" value="1"/>
</dbReference>
<gene>
    <name evidence="11" type="ORF">APUTEX25_000945</name>
</gene>
<organism evidence="11 12">
    <name type="scientific">Auxenochlorella protothecoides</name>
    <name type="common">Green microalga</name>
    <name type="synonym">Chlorella protothecoides</name>
    <dbReference type="NCBI Taxonomy" id="3075"/>
    <lineage>
        <taxon>Eukaryota</taxon>
        <taxon>Viridiplantae</taxon>
        <taxon>Chlorophyta</taxon>
        <taxon>core chlorophytes</taxon>
        <taxon>Trebouxiophyceae</taxon>
        <taxon>Chlorellales</taxon>
        <taxon>Chlorellaceae</taxon>
        <taxon>Auxenochlorella</taxon>
    </lineage>
</organism>
<evidence type="ECO:0000256" key="1">
    <source>
        <dbReference type="ARBA" id="ARBA00004163"/>
    </source>
</evidence>
<feature type="chain" id="PRO_5018302560" description="DnaJ homolog subfamily C member 10" evidence="8">
    <location>
        <begin position="25"/>
        <end position="442"/>
    </location>
</feature>
<feature type="region of interest" description="Disordered" evidence="7">
    <location>
        <begin position="93"/>
        <end position="112"/>
    </location>
</feature>
<dbReference type="CDD" id="cd06257">
    <property type="entry name" value="DnaJ"/>
    <property type="match status" value="1"/>
</dbReference>
<evidence type="ECO:0000256" key="2">
    <source>
        <dbReference type="ARBA" id="ARBA00020920"/>
    </source>
</evidence>
<dbReference type="EMBL" id="QOKY01000202">
    <property type="protein sequence ID" value="RMZ52826.1"/>
    <property type="molecule type" value="Genomic_DNA"/>
</dbReference>
<evidence type="ECO:0000313" key="12">
    <source>
        <dbReference type="Proteomes" id="UP000279271"/>
    </source>
</evidence>
<dbReference type="SUPFAM" id="SSF52833">
    <property type="entry name" value="Thioredoxin-like"/>
    <property type="match status" value="2"/>
</dbReference>
<feature type="compositionally biased region" description="Basic and acidic residues" evidence="7">
    <location>
        <begin position="59"/>
        <end position="69"/>
    </location>
</feature>
<keyword evidence="8" id="KW-0732">Signal</keyword>
<dbReference type="InterPro" id="IPR001623">
    <property type="entry name" value="DnaJ_domain"/>
</dbReference>
<evidence type="ECO:0000259" key="9">
    <source>
        <dbReference type="PROSITE" id="PS50076"/>
    </source>
</evidence>
<feature type="region of interest" description="Disordered" evidence="7">
    <location>
        <begin position="49"/>
        <end position="69"/>
    </location>
</feature>
<comment type="caution">
    <text evidence="11">The sequence shown here is derived from an EMBL/GenBank/DDBJ whole genome shotgun (WGS) entry which is preliminary data.</text>
</comment>
<dbReference type="PROSITE" id="PS00194">
    <property type="entry name" value="THIOREDOXIN_1"/>
    <property type="match status" value="1"/>
</dbReference>
<dbReference type="InterPro" id="IPR036249">
    <property type="entry name" value="Thioredoxin-like_sf"/>
</dbReference>
<dbReference type="Gene3D" id="1.10.720.30">
    <property type="entry name" value="SAP domain"/>
    <property type="match status" value="1"/>
</dbReference>
<evidence type="ECO:0000256" key="6">
    <source>
        <dbReference type="ARBA" id="ARBA00035043"/>
    </source>
</evidence>
<comment type="subcellular location">
    <subcellularLocation>
        <location evidence="1">Endoplasmic reticulum membrane</location>
        <topology evidence="1">Single-pass type IV membrane protein</topology>
    </subcellularLocation>
</comment>
<evidence type="ECO:0000256" key="5">
    <source>
        <dbReference type="ARBA" id="ARBA00035002"/>
    </source>
</evidence>
<dbReference type="AlphaFoldDB" id="A0A3M7KUN9"/>
<dbReference type="PROSITE" id="PS51352">
    <property type="entry name" value="THIOREDOXIN_2"/>
    <property type="match status" value="1"/>
</dbReference>
<feature type="signal peptide" evidence="8">
    <location>
        <begin position="1"/>
        <end position="24"/>
    </location>
</feature>
<dbReference type="GO" id="GO:0006914">
    <property type="term" value="P:autophagy"/>
    <property type="evidence" value="ECO:0007669"/>
    <property type="project" value="UniProtKB-KW"/>
</dbReference>
<dbReference type="PANTHER" id="PTHR45184:SF1">
    <property type="entry name" value="DNAJ PROTEIN ERDJ3A"/>
    <property type="match status" value="1"/>
</dbReference>
<dbReference type="SUPFAM" id="SSF68906">
    <property type="entry name" value="SAP domain"/>
    <property type="match status" value="1"/>
</dbReference>
<feature type="non-terminal residue" evidence="11">
    <location>
        <position position="1"/>
    </location>
</feature>
<dbReference type="SUPFAM" id="SSF46565">
    <property type="entry name" value="Chaperone J-domain"/>
    <property type="match status" value="1"/>
</dbReference>
<evidence type="ECO:0000256" key="3">
    <source>
        <dbReference type="ARBA" id="ARBA00020921"/>
    </source>
</evidence>